<feature type="signal peptide" evidence="12">
    <location>
        <begin position="1"/>
        <end position="28"/>
    </location>
</feature>
<protein>
    <submittedName>
        <fullName evidence="15">Uncharacterized protein</fullName>
    </submittedName>
</protein>
<keyword evidence="6 12" id="KW-0732">Signal</keyword>
<keyword evidence="3" id="KW-1003">Cell membrane</keyword>
<feature type="chain" id="PRO_5024297990" evidence="12">
    <location>
        <begin position="29"/>
        <end position="904"/>
    </location>
</feature>
<dbReference type="EMBL" id="SZYD01000680">
    <property type="protein sequence ID" value="KAD1553682.1"/>
    <property type="molecule type" value="Genomic_DNA"/>
</dbReference>
<dbReference type="GO" id="GO:0005886">
    <property type="term" value="C:plasma membrane"/>
    <property type="evidence" value="ECO:0007669"/>
    <property type="project" value="UniProtKB-SubCell"/>
</dbReference>
<feature type="transmembrane region" description="Helical" evidence="11">
    <location>
        <begin position="844"/>
        <end position="867"/>
    </location>
</feature>
<evidence type="ECO:0000256" key="8">
    <source>
        <dbReference type="ARBA" id="ARBA00022989"/>
    </source>
</evidence>
<dbReference type="InterPro" id="IPR046956">
    <property type="entry name" value="RLP23-like"/>
</dbReference>
<comment type="caution">
    <text evidence="15">The sequence shown here is derived from an EMBL/GenBank/DDBJ whole genome shotgun (WGS) entry which is preliminary data.</text>
</comment>
<dbReference type="PRINTS" id="PR00019">
    <property type="entry name" value="LEURICHRPT"/>
</dbReference>
<dbReference type="FunFam" id="3.80.10.10:FF:000383">
    <property type="entry name" value="Leucine-rich repeat receptor protein kinase EMS1"/>
    <property type="match status" value="1"/>
</dbReference>
<keyword evidence="7" id="KW-0677">Repeat</keyword>
<evidence type="ECO:0000313" key="16">
    <source>
        <dbReference type="Proteomes" id="UP000326396"/>
    </source>
</evidence>
<dbReference type="AlphaFoldDB" id="A0A5N6LJF8"/>
<dbReference type="InterPro" id="IPR013210">
    <property type="entry name" value="LRR_N_plant-typ"/>
</dbReference>
<keyword evidence="9 11" id="KW-0472">Membrane</keyword>
<keyword evidence="4" id="KW-0433">Leucine-rich repeat</keyword>
<feature type="domain" description="Disease resistance R13L4/SHOC-2-like LRR" evidence="14">
    <location>
        <begin position="367"/>
        <end position="602"/>
    </location>
</feature>
<evidence type="ECO:0000256" key="3">
    <source>
        <dbReference type="ARBA" id="ARBA00022475"/>
    </source>
</evidence>
<evidence type="ECO:0000256" key="2">
    <source>
        <dbReference type="ARBA" id="ARBA00009592"/>
    </source>
</evidence>
<dbReference type="FunFam" id="3.80.10.10:FF:000095">
    <property type="entry name" value="LRR receptor-like serine/threonine-protein kinase GSO1"/>
    <property type="match status" value="1"/>
</dbReference>
<evidence type="ECO:0000256" key="1">
    <source>
        <dbReference type="ARBA" id="ARBA00004251"/>
    </source>
</evidence>
<dbReference type="Proteomes" id="UP000326396">
    <property type="component" value="Unassembled WGS sequence"/>
</dbReference>
<gene>
    <name evidence="15" type="ORF">E3N88_42638</name>
</gene>
<keyword evidence="16" id="KW-1185">Reference proteome</keyword>
<dbReference type="Pfam" id="PF00560">
    <property type="entry name" value="LRR_1"/>
    <property type="match status" value="4"/>
</dbReference>
<dbReference type="InterPro" id="IPR003591">
    <property type="entry name" value="Leu-rich_rpt_typical-subtyp"/>
</dbReference>
<keyword evidence="5 11" id="KW-0812">Transmembrane</keyword>
<comment type="subcellular location">
    <subcellularLocation>
        <location evidence="1">Cell membrane</location>
        <topology evidence="1">Single-pass type I membrane protein</topology>
    </subcellularLocation>
</comment>
<dbReference type="OrthoDB" id="676979at2759"/>
<dbReference type="Pfam" id="PF08263">
    <property type="entry name" value="LRRNT_2"/>
    <property type="match status" value="1"/>
</dbReference>
<evidence type="ECO:0000259" key="13">
    <source>
        <dbReference type="Pfam" id="PF08263"/>
    </source>
</evidence>
<dbReference type="PANTHER" id="PTHR48063">
    <property type="entry name" value="LRR RECEPTOR-LIKE KINASE"/>
    <property type="match status" value="1"/>
</dbReference>
<dbReference type="GO" id="GO:0006952">
    <property type="term" value="P:defense response"/>
    <property type="evidence" value="ECO:0007669"/>
    <property type="project" value="UniProtKB-ARBA"/>
</dbReference>
<evidence type="ECO:0000256" key="4">
    <source>
        <dbReference type="ARBA" id="ARBA00022614"/>
    </source>
</evidence>
<sequence>MGNTNLGLGIRLDFVCIFLLILAHKCVASGNLTTSSCSQQERQALVKFMHSIKEDHGLLSSWRVGRDCCKWEGVYCDVTGTVVGLHLRGNVQKPHYLVDKYINLLEDNDVVLDLSSSSDYSQELITHDMSWIYGLSKLEQLDLSGVNLGRTQHLNNLCYTIHTLSKLSLSRCGLSMANFGSHHLNSSRELANIKHLDLSENSLSGQLPGFFLNMTSLVFLDYSSNDLSITQSLEKLLNVIPFISELRLSSCHIQNVSLSSTNLNFSTYSSIQHLDLSWNEIEGDFPSILTNMSSLLSLDLSWNKLNSYIPVMPNLLKLDISLNKLRKIEDVGIWRQCHLKELIASYNILEGEMNIGPSTNVSKCSQNALEILYLNLNKLNGSIPGSFGRFTNLRGLDLSDNELTGAIPEALGKLRLLQGLYLSNNQLDSFIPESLGSLTALKEIYLVSNRFTGPLPISLGRLTSLKVISVSSNLLNGTIPNSIGQLTNLQILDISYNSLQGVVSEEHFSNLLMLNYLNANSNNNLLFNISREWMPPFQLKFVHLGSCKIENEFPQWFRTQRKLEKLLLSNASISGPLPTWLCLLPSISDLDLSSNKLTGPLTNLPLVKERLFLQDNLFRGLIPRWFCKMTDLKVLDLSRNRLTGKILKCLWNMSLEVMLLSSNRLSGVIPSSLVGNPSLLWLQVNDNNLNGELPRDLGYLSNLSFLDLGENKISGEIPEWIGENITRLVAFRLHKNNFTGRIPHSLCKSYLLQILDLAHNNLTGSIPHCFGELHGMIEDTLDPYTMSRIGYSYGYGNIMQVIKAYADNTYLCGAPLPKECSPHEKPPTTRSNNKDKEANKSNKVWFYLDIISGFGTGFWGIIGVLLFKKQWRYKLFMFSEEIMDKIYVAVAVKVLKMRRGRETT</sequence>
<dbReference type="InterPro" id="IPR001611">
    <property type="entry name" value="Leu-rich_rpt"/>
</dbReference>
<evidence type="ECO:0000256" key="6">
    <source>
        <dbReference type="ARBA" id="ARBA00022729"/>
    </source>
</evidence>
<dbReference type="SUPFAM" id="SSF52058">
    <property type="entry name" value="L domain-like"/>
    <property type="match status" value="1"/>
</dbReference>
<reference evidence="15 16" key="1">
    <citation type="submission" date="2019-05" db="EMBL/GenBank/DDBJ databases">
        <title>Mikania micrantha, genome provides insights into the molecular mechanism of rapid growth.</title>
        <authorList>
            <person name="Liu B."/>
        </authorList>
    </citation>
    <scope>NUCLEOTIDE SEQUENCE [LARGE SCALE GENOMIC DNA]</scope>
    <source>
        <strain evidence="15">NLD-2019</strain>
        <tissue evidence="15">Leaf</tissue>
    </source>
</reference>
<dbReference type="PANTHER" id="PTHR48063:SF112">
    <property type="entry name" value="RECEPTOR LIKE PROTEIN 30-LIKE"/>
    <property type="match status" value="1"/>
</dbReference>
<evidence type="ECO:0000256" key="10">
    <source>
        <dbReference type="ARBA" id="ARBA00023180"/>
    </source>
</evidence>
<name>A0A5N6LJF8_9ASTR</name>
<dbReference type="InterPro" id="IPR055414">
    <property type="entry name" value="LRR_R13L4/SHOC2-like"/>
</dbReference>
<evidence type="ECO:0000256" key="12">
    <source>
        <dbReference type="SAM" id="SignalP"/>
    </source>
</evidence>
<dbReference type="Gene3D" id="3.80.10.10">
    <property type="entry name" value="Ribonuclease Inhibitor"/>
    <property type="match status" value="5"/>
</dbReference>
<dbReference type="Pfam" id="PF23598">
    <property type="entry name" value="LRR_14"/>
    <property type="match status" value="1"/>
</dbReference>
<evidence type="ECO:0000256" key="5">
    <source>
        <dbReference type="ARBA" id="ARBA00022692"/>
    </source>
</evidence>
<keyword evidence="10" id="KW-0325">Glycoprotein</keyword>
<evidence type="ECO:0000259" key="14">
    <source>
        <dbReference type="Pfam" id="PF23598"/>
    </source>
</evidence>
<feature type="domain" description="Leucine-rich repeat-containing N-terminal plant-type" evidence="13">
    <location>
        <begin position="39"/>
        <end position="77"/>
    </location>
</feature>
<evidence type="ECO:0000256" key="7">
    <source>
        <dbReference type="ARBA" id="ARBA00022737"/>
    </source>
</evidence>
<dbReference type="GO" id="GO:0051707">
    <property type="term" value="P:response to other organism"/>
    <property type="evidence" value="ECO:0007669"/>
    <property type="project" value="UniProtKB-ARBA"/>
</dbReference>
<accession>A0A5N6LJF8</accession>
<dbReference type="Pfam" id="PF13855">
    <property type="entry name" value="LRR_8"/>
    <property type="match status" value="1"/>
</dbReference>
<dbReference type="SUPFAM" id="SSF52047">
    <property type="entry name" value="RNI-like"/>
    <property type="match status" value="2"/>
</dbReference>
<evidence type="ECO:0000256" key="9">
    <source>
        <dbReference type="ARBA" id="ARBA00023136"/>
    </source>
</evidence>
<evidence type="ECO:0000313" key="15">
    <source>
        <dbReference type="EMBL" id="KAD1553682.1"/>
    </source>
</evidence>
<dbReference type="InterPro" id="IPR032675">
    <property type="entry name" value="LRR_dom_sf"/>
</dbReference>
<keyword evidence="8 11" id="KW-1133">Transmembrane helix</keyword>
<dbReference type="SMART" id="SM00369">
    <property type="entry name" value="LRR_TYP"/>
    <property type="match status" value="8"/>
</dbReference>
<proteinExistence type="inferred from homology"/>
<evidence type="ECO:0000256" key="11">
    <source>
        <dbReference type="SAM" id="Phobius"/>
    </source>
</evidence>
<organism evidence="15 16">
    <name type="scientific">Mikania micrantha</name>
    <name type="common">bitter vine</name>
    <dbReference type="NCBI Taxonomy" id="192012"/>
    <lineage>
        <taxon>Eukaryota</taxon>
        <taxon>Viridiplantae</taxon>
        <taxon>Streptophyta</taxon>
        <taxon>Embryophyta</taxon>
        <taxon>Tracheophyta</taxon>
        <taxon>Spermatophyta</taxon>
        <taxon>Magnoliopsida</taxon>
        <taxon>eudicotyledons</taxon>
        <taxon>Gunneridae</taxon>
        <taxon>Pentapetalae</taxon>
        <taxon>asterids</taxon>
        <taxon>campanulids</taxon>
        <taxon>Asterales</taxon>
        <taxon>Asteraceae</taxon>
        <taxon>Asteroideae</taxon>
        <taxon>Heliantheae alliance</taxon>
        <taxon>Eupatorieae</taxon>
        <taxon>Mikania</taxon>
    </lineage>
</organism>
<comment type="similarity">
    <text evidence="2">Belongs to the RLP family.</text>
</comment>